<dbReference type="InterPro" id="IPR027469">
    <property type="entry name" value="Cation_efflux_TMD_sf"/>
</dbReference>
<reference evidence="10 11" key="1">
    <citation type="submission" date="2024-12" db="EMBL/GenBank/DDBJ databases">
        <authorList>
            <person name="Lee Y."/>
        </authorList>
    </citation>
    <scope>NUCLEOTIDE SEQUENCE [LARGE SCALE GENOMIC DNA]</scope>
    <source>
        <strain evidence="10 11">03SUJ4</strain>
    </source>
</reference>
<evidence type="ECO:0000313" key="11">
    <source>
        <dbReference type="Proteomes" id="UP001634747"/>
    </source>
</evidence>
<keyword evidence="3" id="KW-0813">Transport</keyword>
<feature type="transmembrane region" description="Helical" evidence="7">
    <location>
        <begin position="52"/>
        <end position="69"/>
    </location>
</feature>
<evidence type="ECO:0000256" key="1">
    <source>
        <dbReference type="ARBA" id="ARBA00004141"/>
    </source>
</evidence>
<dbReference type="InterPro" id="IPR058533">
    <property type="entry name" value="Cation_efflux_TM"/>
</dbReference>
<comment type="subcellular location">
    <subcellularLocation>
        <location evidence="1">Membrane</location>
        <topology evidence="1">Multi-pass membrane protein</topology>
    </subcellularLocation>
</comment>
<proteinExistence type="inferred from homology"/>
<sequence length="481" mass="52876">MADPVSPDASPQHLQHIKRETALRSVLAASAITLLKVITGVATGSLGMLSEAAHSAIDLIASLMTLLSLRVADRPADEDHTYGHGRVESLSAFVETLFMLASSVWIIYEAVERLLRYRHGEAIALSISPWPVVVLLLSIAVDWTRSQALRRAAQQAHSQALEAEALHFGTDIWSSFAVLLGLVAAYLGQHLGIRQLELADPVAAFLVSAIILHVTWGLARETVDALLDKTPPDTRDAMAAKIAQVPGVVSVNRLRMRRSGGSYFADVTVGMARTITFQRSEQLVAEITRAVQGVLPATDVVVHTIPVADKQESVFDRVRAVAARADLSVHDVSVQQLERGLQLEQHLELPAETLLRDAHETASRLEADIRREIPEIRSITTHIEGEDQAIAHPERVVRDPKLLEDLRATAAQWPEIDDVHDLFGLWHGDKLELSCHCTLPDDMRIDAVHSVISALETAFLREHPSVTRVLIHPEPATDNRR</sequence>
<comment type="similarity">
    <text evidence="2">Belongs to the cation diffusion facilitator (CDF) transporter (TC 2.A.4) family.</text>
</comment>
<dbReference type="PANTHER" id="PTHR43840:SF15">
    <property type="entry name" value="MITOCHONDRIAL METAL TRANSPORTER 1-RELATED"/>
    <property type="match status" value="1"/>
</dbReference>
<feature type="domain" description="Cation efflux protein transmembrane" evidence="8">
    <location>
        <begin position="23"/>
        <end position="227"/>
    </location>
</feature>
<dbReference type="RefSeq" id="WP_263413776.1">
    <property type="nucleotide sequence ID" value="NZ_BAABBH010000001.1"/>
</dbReference>
<dbReference type="Gene3D" id="1.20.1510.10">
    <property type="entry name" value="Cation efflux protein transmembrane domain"/>
    <property type="match status" value="1"/>
</dbReference>
<dbReference type="EMBL" id="JBJYXY010000001">
    <property type="protein sequence ID" value="MFN2974664.1"/>
    <property type="molecule type" value="Genomic_DNA"/>
</dbReference>
<dbReference type="SUPFAM" id="SSF160240">
    <property type="entry name" value="Cation efflux protein cytoplasmic domain-like"/>
    <property type="match status" value="3"/>
</dbReference>
<accession>A0ABW9KJ79</accession>
<dbReference type="Pfam" id="PF01545">
    <property type="entry name" value="Cation_efflux"/>
    <property type="match status" value="1"/>
</dbReference>
<gene>
    <name evidence="10" type="ORF">ACK2TP_02695</name>
</gene>
<dbReference type="InterPro" id="IPR002524">
    <property type="entry name" value="Cation_efflux"/>
</dbReference>
<evidence type="ECO:0000259" key="9">
    <source>
        <dbReference type="Pfam" id="PF16916"/>
    </source>
</evidence>
<evidence type="ECO:0000256" key="4">
    <source>
        <dbReference type="ARBA" id="ARBA00022692"/>
    </source>
</evidence>
<dbReference type="InterPro" id="IPR027470">
    <property type="entry name" value="Cation_efflux_CTD"/>
</dbReference>
<evidence type="ECO:0000259" key="8">
    <source>
        <dbReference type="Pfam" id="PF01545"/>
    </source>
</evidence>
<feature type="transmembrane region" description="Helical" evidence="7">
    <location>
        <begin position="123"/>
        <end position="144"/>
    </location>
</feature>
<dbReference type="Proteomes" id="UP001634747">
    <property type="component" value="Unassembled WGS sequence"/>
</dbReference>
<name>A0ABW9KJ79_9BACT</name>
<organism evidence="10 11">
    <name type="scientific">Terriglobus aquaticus</name>
    <dbReference type="NCBI Taxonomy" id="940139"/>
    <lineage>
        <taxon>Bacteria</taxon>
        <taxon>Pseudomonadati</taxon>
        <taxon>Acidobacteriota</taxon>
        <taxon>Terriglobia</taxon>
        <taxon>Terriglobales</taxon>
        <taxon>Acidobacteriaceae</taxon>
        <taxon>Terriglobus</taxon>
    </lineage>
</organism>
<feature type="domain" description="Cation efflux protein cytoplasmic" evidence="9">
    <location>
        <begin position="400"/>
        <end position="475"/>
    </location>
</feature>
<feature type="transmembrane region" description="Helical" evidence="7">
    <location>
        <begin position="26"/>
        <end position="46"/>
    </location>
</feature>
<feature type="transmembrane region" description="Helical" evidence="7">
    <location>
        <begin position="90"/>
        <end position="111"/>
    </location>
</feature>
<evidence type="ECO:0000313" key="10">
    <source>
        <dbReference type="EMBL" id="MFN2974664.1"/>
    </source>
</evidence>
<comment type="caution">
    <text evidence="10">The sequence shown here is derived from an EMBL/GenBank/DDBJ whole genome shotgun (WGS) entry which is preliminary data.</text>
</comment>
<dbReference type="InterPro" id="IPR050291">
    <property type="entry name" value="CDF_Transporter"/>
</dbReference>
<evidence type="ECO:0000256" key="3">
    <source>
        <dbReference type="ARBA" id="ARBA00022448"/>
    </source>
</evidence>
<dbReference type="PANTHER" id="PTHR43840">
    <property type="entry name" value="MITOCHONDRIAL METAL TRANSPORTER 1-RELATED"/>
    <property type="match status" value="1"/>
</dbReference>
<keyword evidence="5 7" id="KW-1133">Transmembrane helix</keyword>
<evidence type="ECO:0000256" key="6">
    <source>
        <dbReference type="ARBA" id="ARBA00023136"/>
    </source>
</evidence>
<feature type="domain" description="Cation efflux protein cytoplasmic" evidence="9">
    <location>
        <begin position="231"/>
        <end position="304"/>
    </location>
</feature>
<dbReference type="NCBIfam" id="TIGR01297">
    <property type="entry name" value="CDF"/>
    <property type="match status" value="1"/>
</dbReference>
<dbReference type="InterPro" id="IPR036837">
    <property type="entry name" value="Cation_efflux_CTD_sf"/>
</dbReference>
<keyword evidence="4 7" id="KW-0812">Transmembrane</keyword>
<feature type="domain" description="Cation efflux protein cytoplasmic" evidence="9">
    <location>
        <begin position="326"/>
        <end position="384"/>
    </location>
</feature>
<feature type="transmembrane region" description="Helical" evidence="7">
    <location>
        <begin position="165"/>
        <end position="187"/>
    </location>
</feature>
<evidence type="ECO:0000256" key="5">
    <source>
        <dbReference type="ARBA" id="ARBA00022989"/>
    </source>
</evidence>
<keyword evidence="6 7" id="KW-0472">Membrane</keyword>
<evidence type="ECO:0000256" key="2">
    <source>
        <dbReference type="ARBA" id="ARBA00008114"/>
    </source>
</evidence>
<protein>
    <submittedName>
        <fullName evidence="10">Cation-efflux pump</fullName>
    </submittedName>
</protein>
<dbReference type="SUPFAM" id="SSF161111">
    <property type="entry name" value="Cation efflux protein transmembrane domain-like"/>
    <property type="match status" value="1"/>
</dbReference>
<dbReference type="Gene3D" id="3.30.70.1350">
    <property type="entry name" value="Cation efflux protein, cytoplasmic domain"/>
    <property type="match status" value="3"/>
</dbReference>
<dbReference type="Pfam" id="PF16916">
    <property type="entry name" value="ZT_dimer"/>
    <property type="match status" value="3"/>
</dbReference>
<keyword evidence="11" id="KW-1185">Reference proteome</keyword>
<feature type="transmembrane region" description="Helical" evidence="7">
    <location>
        <begin position="202"/>
        <end position="219"/>
    </location>
</feature>
<evidence type="ECO:0000256" key="7">
    <source>
        <dbReference type="SAM" id="Phobius"/>
    </source>
</evidence>